<name>A0A3D8SVH7_9EURO</name>
<comment type="caution">
    <text evidence="4">The sequence shown here is derived from an EMBL/GenBank/DDBJ whole genome shotgun (WGS) entry which is preliminary data.</text>
</comment>
<accession>A0A3D8SVH7</accession>
<keyword evidence="2" id="KW-0812">Transmembrane</keyword>
<dbReference type="PANTHER" id="PTHR43201">
    <property type="entry name" value="ACYL-COA SYNTHETASE"/>
    <property type="match status" value="1"/>
</dbReference>
<evidence type="ECO:0000313" key="4">
    <source>
        <dbReference type="EMBL" id="RDW90300.1"/>
    </source>
</evidence>
<dbReference type="InterPro" id="IPR000873">
    <property type="entry name" value="AMP-dep_synth/lig_dom"/>
</dbReference>
<dbReference type="InterPro" id="IPR042099">
    <property type="entry name" value="ANL_N_sf"/>
</dbReference>
<dbReference type="Proteomes" id="UP000256690">
    <property type="component" value="Unassembled WGS sequence"/>
</dbReference>
<evidence type="ECO:0000259" key="3">
    <source>
        <dbReference type="Pfam" id="PF00501"/>
    </source>
</evidence>
<evidence type="ECO:0000313" key="5">
    <source>
        <dbReference type="Proteomes" id="UP000256690"/>
    </source>
</evidence>
<dbReference type="AlphaFoldDB" id="A0A3D8SVH7"/>
<evidence type="ECO:0000256" key="2">
    <source>
        <dbReference type="SAM" id="Phobius"/>
    </source>
</evidence>
<evidence type="ECO:0000256" key="1">
    <source>
        <dbReference type="ARBA" id="ARBA00006432"/>
    </source>
</evidence>
<keyword evidence="5" id="KW-1185">Reference proteome</keyword>
<comment type="similarity">
    <text evidence="1">Belongs to the ATP-dependent AMP-binding enzyme family.</text>
</comment>
<dbReference type="STRING" id="1810919.A0A3D8SVH7"/>
<dbReference type="EMBL" id="PVWQ01000002">
    <property type="protein sequence ID" value="RDW90300.1"/>
    <property type="molecule type" value="Genomic_DNA"/>
</dbReference>
<dbReference type="Pfam" id="PF00501">
    <property type="entry name" value="AMP-binding"/>
    <property type="match status" value="1"/>
</dbReference>
<dbReference type="GO" id="GO:0006631">
    <property type="term" value="P:fatty acid metabolic process"/>
    <property type="evidence" value="ECO:0007669"/>
    <property type="project" value="TreeGrafter"/>
</dbReference>
<dbReference type="Gene3D" id="3.40.50.12780">
    <property type="entry name" value="N-terminal domain of ligase-like"/>
    <property type="match status" value="1"/>
</dbReference>
<sequence length="380" mass="42108">MDKFPNDPIFTKLLELRDSAEGVLIHDDYGIDATLEDLLYDIIGLREDLRRKLPAAWFDARGFLTPDADRIATISLSGYYFLVGLFAIAALGGTCVVLPTTHAASAPQPDEALKVLRMADAVYLLTEPNATREVAVLREAAPDIHTIPIKRRQRQGPNGGSEIEFEIDESLIIDPLRPCAVIATSGSTTGEPKCVLVPRQTFFFDYSDSKSSDSNSEESFNSDLAESSRIFLAYRSVHWMGGCVGLLARLLNGVKIHWPLRRRDPGMFWEIFKQGIITDISFPPSLFKSLEEYYHSSIRTLPDDQHEAFVAGARMLQHGMVSGSTMDPGTARFWMDLTGMKILYVYGSTELGGSALKTDVDAPYLDVGGLPEYPTIQTPY</sequence>
<proteinExistence type="inferred from homology"/>
<dbReference type="RefSeq" id="XP_026607254.1">
    <property type="nucleotide sequence ID" value="XM_026744091.1"/>
</dbReference>
<dbReference type="GeneID" id="38112445"/>
<dbReference type="GO" id="GO:0031956">
    <property type="term" value="F:medium-chain fatty acid-CoA ligase activity"/>
    <property type="evidence" value="ECO:0007669"/>
    <property type="project" value="TreeGrafter"/>
</dbReference>
<feature type="domain" description="AMP-dependent synthetase/ligase" evidence="3">
    <location>
        <begin position="67"/>
        <end position="356"/>
    </location>
</feature>
<feature type="transmembrane region" description="Helical" evidence="2">
    <location>
        <begin position="79"/>
        <end position="99"/>
    </location>
</feature>
<keyword evidence="2" id="KW-1133">Transmembrane helix</keyword>
<protein>
    <recommendedName>
        <fullName evidence="3">AMP-dependent synthetase/ligase domain-containing protein</fullName>
    </recommendedName>
</protein>
<dbReference type="OrthoDB" id="6614653at2759"/>
<organism evidence="4 5">
    <name type="scientific">Aspergillus mulundensis</name>
    <dbReference type="NCBI Taxonomy" id="1810919"/>
    <lineage>
        <taxon>Eukaryota</taxon>
        <taxon>Fungi</taxon>
        <taxon>Dikarya</taxon>
        <taxon>Ascomycota</taxon>
        <taxon>Pezizomycotina</taxon>
        <taxon>Eurotiomycetes</taxon>
        <taxon>Eurotiomycetidae</taxon>
        <taxon>Eurotiales</taxon>
        <taxon>Aspergillaceae</taxon>
        <taxon>Aspergillus</taxon>
        <taxon>Aspergillus subgen. Nidulantes</taxon>
    </lineage>
</organism>
<reference evidence="4 5" key="1">
    <citation type="journal article" date="2018" name="IMA Fungus">
        <title>IMA Genome-F 9: Draft genome sequence of Annulohypoxylon stygium, Aspergillus mulundensis, Berkeleyomyces basicola (syn. Thielaviopsis basicola), Ceratocystis smalleyi, two Cercospora beticola strains, Coleophoma cylindrospora, Fusarium fracticaudum, Phialophora cf. hyalina, and Morchella septimelata.</title>
        <authorList>
            <person name="Wingfield B.D."/>
            <person name="Bills G.F."/>
            <person name="Dong Y."/>
            <person name="Huang W."/>
            <person name="Nel W.J."/>
            <person name="Swalarsk-Parry B.S."/>
            <person name="Vaghefi N."/>
            <person name="Wilken P.M."/>
            <person name="An Z."/>
            <person name="de Beer Z.W."/>
            <person name="De Vos L."/>
            <person name="Chen L."/>
            <person name="Duong T.A."/>
            <person name="Gao Y."/>
            <person name="Hammerbacher A."/>
            <person name="Kikkert J.R."/>
            <person name="Li Y."/>
            <person name="Li H."/>
            <person name="Li K."/>
            <person name="Li Q."/>
            <person name="Liu X."/>
            <person name="Ma X."/>
            <person name="Naidoo K."/>
            <person name="Pethybridge S.J."/>
            <person name="Sun J."/>
            <person name="Steenkamp E.T."/>
            <person name="van der Nest M.A."/>
            <person name="van Wyk S."/>
            <person name="Wingfield M.J."/>
            <person name="Xiong C."/>
            <person name="Yue Q."/>
            <person name="Zhang X."/>
        </authorList>
    </citation>
    <scope>NUCLEOTIDE SEQUENCE [LARGE SCALE GENOMIC DNA]</scope>
    <source>
        <strain evidence="4 5">DSM 5745</strain>
    </source>
</reference>
<dbReference type="SUPFAM" id="SSF56801">
    <property type="entry name" value="Acetyl-CoA synthetase-like"/>
    <property type="match status" value="1"/>
</dbReference>
<dbReference type="PANTHER" id="PTHR43201:SF8">
    <property type="entry name" value="ACYL-COA SYNTHETASE FAMILY MEMBER 3"/>
    <property type="match status" value="1"/>
</dbReference>
<keyword evidence="2" id="KW-0472">Membrane</keyword>
<gene>
    <name evidence="4" type="ORF">DSM5745_02075</name>
</gene>